<reference evidence="2" key="2">
    <citation type="submission" date="2025-08" db="UniProtKB">
        <authorList>
            <consortium name="RefSeq"/>
        </authorList>
    </citation>
    <scope>IDENTIFICATION</scope>
    <source>
        <tissue evidence="2">Leaf</tissue>
    </source>
</reference>
<dbReference type="GeneID" id="104243396"/>
<dbReference type="Proteomes" id="UP000189701">
    <property type="component" value="Unplaced"/>
</dbReference>
<dbReference type="AlphaFoldDB" id="A0A1U7XY28"/>
<evidence type="ECO:0000313" key="2">
    <source>
        <dbReference type="RefSeq" id="XP_009796882.1"/>
    </source>
</evidence>
<reference evidence="1" key="1">
    <citation type="journal article" date="2013" name="Genome Biol.">
        <title>Reference genomes and transcriptomes of Nicotiana sylvestris and Nicotiana tomentosiformis.</title>
        <authorList>
            <person name="Sierro N."/>
            <person name="Battey J.N."/>
            <person name="Ouadi S."/>
            <person name="Bovet L."/>
            <person name="Goepfert S."/>
            <person name="Bakaher N."/>
            <person name="Peitsch M.C."/>
            <person name="Ivanov N.V."/>
        </authorList>
    </citation>
    <scope>NUCLEOTIDE SEQUENCE [LARGE SCALE GENOMIC DNA]</scope>
</reference>
<dbReference type="KEGG" id="nsy:104243396"/>
<dbReference type="PANTHER" id="PTHR46238">
    <property type="entry name" value="REVERSE TRANSCRIPTASE DOMAIN-CONTAINING PROTEIN"/>
    <property type="match status" value="1"/>
</dbReference>
<dbReference type="RefSeq" id="XP_009796882.1">
    <property type="nucleotide sequence ID" value="XM_009798580.1"/>
</dbReference>
<evidence type="ECO:0000313" key="1">
    <source>
        <dbReference type="Proteomes" id="UP000189701"/>
    </source>
</evidence>
<name>A0A1U7XY28_NICSY</name>
<sequence>MVVDVRRVNDRVMTIKLVVGGVTFNMISAYAPQVGLGEEVKRRFWDDLDKVVLAFKPIQIPSKANAQELGEKLLAMGAWRSSGDVSSMWTTTTNCIREATREVLGLTKGYSRGHKRDWWWNEEVQGKVESKKAAYLKLVGSTDEEEKRTCWECHKKARKEAKLAVTTAKTAAFERLYEDLGGKVGDMKMYSVRCADGTHTRRCASMLFANDIVLIDETWGEVNARLKVWRQTLESKDFKLSRPKTEYLECKFSNGMYEEEVEVKISTQVIPKRDSFKYLESIIQGNRKDRIRNGVIIDKVGMASVEDKLQESRLRWFGHVKIRDIDTPVRRCEGLSMVGLRRGRGRTKKY</sequence>
<keyword evidence="1" id="KW-1185">Reference proteome</keyword>
<protein>
    <submittedName>
        <fullName evidence="2">Uncharacterized protein LOC104243396</fullName>
    </submittedName>
</protein>
<proteinExistence type="predicted"/>
<gene>
    <name evidence="2" type="primary">LOC104243396</name>
</gene>
<dbReference type="PANTHER" id="PTHR46238:SF10">
    <property type="entry name" value="SWI_SNF COMPLEX SUBUNIT SWI3C"/>
    <property type="match status" value="1"/>
</dbReference>
<organism evidence="1 2">
    <name type="scientific">Nicotiana sylvestris</name>
    <name type="common">Wood tobacco</name>
    <name type="synonym">South American tobacco</name>
    <dbReference type="NCBI Taxonomy" id="4096"/>
    <lineage>
        <taxon>Eukaryota</taxon>
        <taxon>Viridiplantae</taxon>
        <taxon>Streptophyta</taxon>
        <taxon>Embryophyta</taxon>
        <taxon>Tracheophyta</taxon>
        <taxon>Spermatophyta</taxon>
        <taxon>Magnoliopsida</taxon>
        <taxon>eudicotyledons</taxon>
        <taxon>Gunneridae</taxon>
        <taxon>Pentapetalae</taxon>
        <taxon>asterids</taxon>
        <taxon>lamiids</taxon>
        <taxon>Solanales</taxon>
        <taxon>Solanaceae</taxon>
        <taxon>Nicotianoideae</taxon>
        <taxon>Nicotianeae</taxon>
        <taxon>Nicotiana</taxon>
    </lineage>
</organism>
<accession>A0A1U7XY28</accession>